<dbReference type="KEGG" id="kvl:KVU_PB0161"/>
<dbReference type="InterPro" id="IPR000515">
    <property type="entry name" value="MetI-like"/>
</dbReference>
<keyword evidence="10" id="KW-1185">Reference proteome</keyword>
<proteinExistence type="inferred from homology"/>
<dbReference type="InterPro" id="IPR045621">
    <property type="entry name" value="BPD_transp_1_N"/>
</dbReference>
<dbReference type="HOGENOM" id="CLU_036879_0_1_5"/>
<dbReference type="SUPFAM" id="SSF161098">
    <property type="entry name" value="MetI-like"/>
    <property type="match status" value="1"/>
</dbReference>
<evidence type="ECO:0000256" key="7">
    <source>
        <dbReference type="RuleBase" id="RU363032"/>
    </source>
</evidence>
<dbReference type="InterPro" id="IPR035906">
    <property type="entry name" value="MetI-like_sf"/>
</dbReference>
<keyword evidence="4 7" id="KW-0812">Transmembrane</keyword>
<gene>
    <name evidence="9" type="ordered locus">KVU_PB0161</name>
</gene>
<accession>F9YBT7</accession>
<dbReference type="Gene3D" id="1.10.3720.10">
    <property type="entry name" value="MetI-like"/>
    <property type="match status" value="1"/>
</dbReference>
<feature type="transmembrane region" description="Helical" evidence="7">
    <location>
        <begin position="175"/>
        <end position="195"/>
    </location>
</feature>
<comment type="subcellular location">
    <subcellularLocation>
        <location evidence="1 7">Cell membrane</location>
        <topology evidence="1 7">Multi-pass membrane protein</topology>
    </subcellularLocation>
</comment>
<keyword evidence="3" id="KW-1003">Cell membrane</keyword>
<dbReference type="GO" id="GO:0005886">
    <property type="term" value="C:plasma membrane"/>
    <property type="evidence" value="ECO:0007669"/>
    <property type="project" value="UniProtKB-SubCell"/>
</dbReference>
<keyword evidence="6 7" id="KW-0472">Membrane</keyword>
<protein>
    <submittedName>
        <fullName evidence="9">ABC transporter permease protein</fullName>
    </submittedName>
</protein>
<feature type="transmembrane region" description="Helical" evidence="7">
    <location>
        <begin position="9"/>
        <end position="30"/>
    </location>
</feature>
<dbReference type="PANTHER" id="PTHR43163:SF6">
    <property type="entry name" value="DIPEPTIDE TRANSPORT SYSTEM PERMEASE PROTEIN DPPB-RELATED"/>
    <property type="match status" value="1"/>
</dbReference>
<organism evidence="9 10">
    <name type="scientific">Ketogulonicigenium vulgare (strain WSH-001)</name>
    <dbReference type="NCBI Taxonomy" id="759362"/>
    <lineage>
        <taxon>Bacteria</taxon>
        <taxon>Pseudomonadati</taxon>
        <taxon>Pseudomonadota</taxon>
        <taxon>Alphaproteobacteria</taxon>
        <taxon>Rhodobacterales</taxon>
        <taxon>Roseobacteraceae</taxon>
        <taxon>Ketogulonicigenium</taxon>
    </lineage>
</organism>
<evidence type="ECO:0000313" key="9">
    <source>
        <dbReference type="EMBL" id="AEM42839.1"/>
    </source>
</evidence>
<keyword evidence="5 7" id="KW-1133">Transmembrane helix</keyword>
<dbReference type="Pfam" id="PF00528">
    <property type="entry name" value="BPD_transp_1"/>
    <property type="match status" value="1"/>
</dbReference>
<keyword evidence="9" id="KW-0614">Plasmid</keyword>
<reference evidence="9 10" key="1">
    <citation type="journal article" date="2011" name="J. Bacteriol.">
        <title>Complete genome sequence of the industrial strain Ketogulonicigenium vulgare WSH-001.</title>
        <authorList>
            <person name="Liu L."/>
            <person name="Li Y."/>
            <person name="Zhang J."/>
            <person name="Zhou Z."/>
            <person name="Liu J."/>
            <person name="Li X."/>
            <person name="Zhou J."/>
            <person name="Du G."/>
            <person name="Wang L."/>
            <person name="Chen J."/>
        </authorList>
    </citation>
    <scope>NUCLEOTIDE SEQUENCE [LARGE SCALE GENOMIC DNA]</scope>
    <source>
        <strain evidence="9 10">WSH-001</strain>
        <plasmid evidence="10">pKVU_200</plasmid>
    </source>
</reference>
<feature type="transmembrane region" description="Helical" evidence="7">
    <location>
        <begin position="280"/>
        <end position="302"/>
    </location>
</feature>
<dbReference type="GO" id="GO:0055085">
    <property type="term" value="P:transmembrane transport"/>
    <property type="evidence" value="ECO:0007669"/>
    <property type="project" value="InterPro"/>
</dbReference>
<evidence type="ECO:0000256" key="6">
    <source>
        <dbReference type="ARBA" id="ARBA00023136"/>
    </source>
</evidence>
<feature type="domain" description="ABC transmembrane type-1" evidence="8">
    <location>
        <begin position="95"/>
        <end position="303"/>
    </location>
</feature>
<comment type="similarity">
    <text evidence="7">Belongs to the binding-protein-dependent transport system permease family.</text>
</comment>
<dbReference type="PANTHER" id="PTHR43163">
    <property type="entry name" value="DIPEPTIDE TRANSPORT SYSTEM PERMEASE PROTEIN DPPB-RELATED"/>
    <property type="match status" value="1"/>
</dbReference>
<dbReference type="AlphaFoldDB" id="F9YBT7"/>
<feature type="transmembrane region" description="Helical" evidence="7">
    <location>
        <begin position="143"/>
        <end position="163"/>
    </location>
</feature>
<evidence type="ECO:0000256" key="5">
    <source>
        <dbReference type="ARBA" id="ARBA00022989"/>
    </source>
</evidence>
<feature type="transmembrane region" description="Helical" evidence="7">
    <location>
        <begin position="99"/>
        <end position="122"/>
    </location>
</feature>
<dbReference type="RefSeq" id="WP_013385804.1">
    <property type="nucleotide sequence ID" value="NC_017385.1"/>
</dbReference>
<evidence type="ECO:0000256" key="2">
    <source>
        <dbReference type="ARBA" id="ARBA00022448"/>
    </source>
</evidence>
<keyword evidence="2 7" id="KW-0813">Transport</keyword>
<dbReference type="Proteomes" id="UP000000692">
    <property type="component" value="Plasmid 2"/>
</dbReference>
<dbReference type="Pfam" id="PF19300">
    <property type="entry name" value="BPD_transp_1_N"/>
    <property type="match status" value="1"/>
</dbReference>
<name>F9YBT7_KETVW</name>
<evidence type="ECO:0000256" key="1">
    <source>
        <dbReference type="ARBA" id="ARBA00004651"/>
    </source>
</evidence>
<dbReference type="EMBL" id="CP002020">
    <property type="protein sequence ID" value="AEM42839.1"/>
    <property type="molecule type" value="Genomic_DNA"/>
</dbReference>
<evidence type="ECO:0000259" key="8">
    <source>
        <dbReference type="PROSITE" id="PS50928"/>
    </source>
</evidence>
<geneLocation type="plasmid" evidence="10">
    <name>pKVU_200</name>
</geneLocation>
<evidence type="ECO:0000256" key="4">
    <source>
        <dbReference type="ARBA" id="ARBA00022692"/>
    </source>
</evidence>
<dbReference type="OrthoDB" id="9807402at2"/>
<feature type="transmembrane region" description="Helical" evidence="7">
    <location>
        <begin position="234"/>
        <end position="260"/>
    </location>
</feature>
<dbReference type="CDD" id="cd06261">
    <property type="entry name" value="TM_PBP2"/>
    <property type="match status" value="1"/>
</dbReference>
<evidence type="ECO:0000313" key="10">
    <source>
        <dbReference type="Proteomes" id="UP000000692"/>
    </source>
</evidence>
<evidence type="ECO:0000256" key="3">
    <source>
        <dbReference type="ARBA" id="ARBA00022475"/>
    </source>
</evidence>
<sequence>MLWFVAKRLLTAIPTLLIVATLTFLLVYMLPGDVAQTILGDQATPDQVARLRGELGLDRPFFAQYVSYLGQLAQLEFGRSLINNQDVLYAIGQRSTVTLTLAIGATVFSAVVGIALGMWAALKGGAVDRSLRTLTSIGMAIPSFWAGLLLVLLFAVTLMWLPANGYTPITRNPGMWAMSLILPIVAISIAAISTLTRQTRASFQEVLGKDFIRSLRASGLPVGVIAFKHGLRNAAIPVITVIGLQFVALLGGAVITETVFALPGIGQLVVSAVQQRDLPVVQGVVIYITVIVLLVNLCLDLAQGWLNPKMRLS</sequence>
<dbReference type="PATRIC" id="fig|759362.5.peg.3111"/>
<dbReference type="PROSITE" id="PS50928">
    <property type="entry name" value="ABC_TM1"/>
    <property type="match status" value="1"/>
</dbReference>